<organism evidence="1 2">
    <name type="scientific">Taklimakanibacter albus</name>
    <dbReference type="NCBI Taxonomy" id="2800327"/>
    <lineage>
        <taxon>Bacteria</taxon>
        <taxon>Pseudomonadati</taxon>
        <taxon>Pseudomonadota</taxon>
        <taxon>Alphaproteobacteria</taxon>
        <taxon>Hyphomicrobiales</taxon>
        <taxon>Aestuariivirgaceae</taxon>
        <taxon>Taklimakanibacter</taxon>
    </lineage>
</organism>
<comment type="caution">
    <text evidence="1">The sequence shown here is derived from an EMBL/GenBank/DDBJ whole genome shotgun (WGS) entry which is preliminary data.</text>
</comment>
<dbReference type="EMBL" id="JAENHL010000004">
    <property type="protein sequence ID" value="MBK1865291.1"/>
    <property type="molecule type" value="Genomic_DNA"/>
</dbReference>
<protein>
    <submittedName>
        <fullName evidence="1">Extracellular solute-binding protein</fullName>
    </submittedName>
</protein>
<proteinExistence type="predicted"/>
<dbReference type="Proteomes" id="UP000616151">
    <property type="component" value="Unassembled WGS sequence"/>
</dbReference>
<sequence length="344" mass="38881">MQWISRACAFGLGLMATWSTALAAGELNIYNWGDYTNPELIKKFEKTYDVKVTVTDYDSNDTALAKVRIGGHGFDIVVPSAQFIPIWIKEGLLLETRPDQMENFKHMDPRWVDVYFDPGRHYTVPWQWGTTGVIVNTKFYKGDPNTSAIFMDPPEELRGKINVVPEMMDVMQLAVRYAGGEPCTGDKEILRKVRDKLVAAKPYWISMDYANAEKYAKEDIAAGVNWNGWSFRARLQNDKLVYGYPKEGYPIWMDNVSVLKDAKNPENAKLFQNFIMAPENAAMISAFARYGNGIKGSEAFMPADMLGAPEVDIPEKFAAGGTFMRTCPPDIQQLYTAIWTELTK</sequence>
<gene>
    <name evidence="1" type="ORF">JHL16_02920</name>
</gene>
<evidence type="ECO:0000313" key="2">
    <source>
        <dbReference type="Proteomes" id="UP000616151"/>
    </source>
</evidence>
<keyword evidence="2" id="KW-1185">Reference proteome</keyword>
<accession>A0ACC5QY25</accession>
<reference evidence="1" key="1">
    <citation type="submission" date="2021-01" db="EMBL/GenBank/DDBJ databases">
        <authorList>
            <person name="Sun Q."/>
        </authorList>
    </citation>
    <scope>NUCLEOTIDE SEQUENCE</scope>
    <source>
        <strain evidence="1">YIM B02566</strain>
    </source>
</reference>
<name>A0ACC5QY25_9HYPH</name>
<evidence type="ECO:0000313" key="1">
    <source>
        <dbReference type="EMBL" id="MBK1865291.1"/>
    </source>
</evidence>